<dbReference type="InterPro" id="IPR020843">
    <property type="entry name" value="ER"/>
</dbReference>
<dbReference type="InterPro" id="IPR051603">
    <property type="entry name" value="Zinc-ADH_QOR/CCCR"/>
</dbReference>
<dbReference type="RefSeq" id="WP_271632334.1">
    <property type="nucleotide sequence ID" value="NZ_CP094970.1"/>
</dbReference>
<keyword evidence="3" id="KW-0963">Cytoplasm</keyword>
<dbReference type="GO" id="GO:0016491">
    <property type="term" value="F:oxidoreductase activity"/>
    <property type="evidence" value="ECO:0007669"/>
    <property type="project" value="InterPro"/>
</dbReference>
<dbReference type="Gene3D" id="3.40.50.720">
    <property type="entry name" value="NAD(P)-binding Rossmann-like Domain"/>
    <property type="match status" value="1"/>
</dbReference>
<dbReference type="GO" id="GO:0003723">
    <property type="term" value="F:RNA binding"/>
    <property type="evidence" value="ECO:0007669"/>
    <property type="project" value="UniProtKB-KW"/>
</dbReference>
<evidence type="ECO:0000256" key="1">
    <source>
        <dbReference type="ARBA" id="ARBA00004496"/>
    </source>
</evidence>
<dbReference type="PROSITE" id="PS01162">
    <property type="entry name" value="QOR_ZETA_CRYSTAL"/>
    <property type="match status" value="1"/>
</dbReference>
<dbReference type="InterPro" id="IPR013154">
    <property type="entry name" value="ADH-like_N"/>
</dbReference>
<dbReference type="InterPro" id="IPR002364">
    <property type="entry name" value="Quin_OxRdtase/zeta-crystal_CS"/>
</dbReference>
<feature type="domain" description="Enoyl reductase (ER)" evidence="6">
    <location>
        <begin position="10"/>
        <end position="304"/>
    </location>
</feature>
<dbReference type="Gene3D" id="3.90.180.10">
    <property type="entry name" value="Medium-chain alcohol dehydrogenases, catalytic domain"/>
    <property type="match status" value="1"/>
</dbReference>
<dbReference type="InterPro" id="IPR036291">
    <property type="entry name" value="NAD(P)-bd_dom_sf"/>
</dbReference>
<evidence type="ECO:0000259" key="6">
    <source>
        <dbReference type="SMART" id="SM00829"/>
    </source>
</evidence>
<dbReference type="Pfam" id="PF08240">
    <property type="entry name" value="ADH_N"/>
    <property type="match status" value="1"/>
</dbReference>
<comment type="subcellular location">
    <subcellularLocation>
        <location evidence="1">Cytoplasm</location>
    </subcellularLocation>
</comment>
<evidence type="ECO:0000313" key="8">
    <source>
        <dbReference type="Proteomes" id="UP001164390"/>
    </source>
</evidence>
<organism evidence="7 8">
    <name type="scientific">Solicola gregarius</name>
    <dbReference type="NCBI Taxonomy" id="2908642"/>
    <lineage>
        <taxon>Bacteria</taxon>
        <taxon>Bacillati</taxon>
        <taxon>Actinomycetota</taxon>
        <taxon>Actinomycetes</taxon>
        <taxon>Propionibacteriales</taxon>
        <taxon>Nocardioidaceae</taxon>
        <taxon>Solicola</taxon>
    </lineage>
</organism>
<evidence type="ECO:0000256" key="2">
    <source>
        <dbReference type="ARBA" id="ARBA00011881"/>
    </source>
</evidence>
<evidence type="ECO:0000256" key="3">
    <source>
        <dbReference type="ARBA" id="ARBA00022490"/>
    </source>
</evidence>
<comment type="subunit">
    <text evidence="2">Homotetramer.</text>
</comment>
<reference evidence="7" key="1">
    <citation type="submission" date="2022-01" db="EMBL/GenBank/DDBJ databases">
        <title>Nocardioidaceae gen. sp. A5X3R13.</title>
        <authorList>
            <person name="Lopez Marin M.A."/>
            <person name="Uhlik O."/>
        </authorList>
    </citation>
    <scope>NUCLEOTIDE SEQUENCE</scope>
    <source>
        <strain evidence="7">A5X3R13</strain>
    </source>
</reference>
<dbReference type="KEGG" id="sgrg:L0C25_14220"/>
<dbReference type="EMBL" id="CP094970">
    <property type="protein sequence ID" value="UYM03699.1"/>
    <property type="molecule type" value="Genomic_DNA"/>
</dbReference>
<dbReference type="GO" id="GO:0005737">
    <property type="term" value="C:cytoplasm"/>
    <property type="evidence" value="ECO:0007669"/>
    <property type="project" value="UniProtKB-SubCell"/>
</dbReference>
<dbReference type="InterPro" id="IPR011032">
    <property type="entry name" value="GroES-like_sf"/>
</dbReference>
<dbReference type="AlphaFoldDB" id="A0AA46TE59"/>
<keyword evidence="4" id="KW-0521">NADP</keyword>
<proteinExistence type="predicted"/>
<dbReference type="SMART" id="SM00829">
    <property type="entry name" value="PKS_ER"/>
    <property type="match status" value="1"/>
</dbReference>
<keyword evidence="8" id="KW-1185">Reference proteome</keyword>
<sequence length="307" mass="31578">MRAAFITEYGDPSVIQVADAPEPVVGMDTVLVEVHAAGVNPVDWKVVAGGMRGAYPHHLPLIPGWDVAGIVSAVGPAVTTVEPGDRVLAYDREDHVQLGTFAQRTSVPERAITRIPPGMSIAEAAALPLAGLTAEQVLTAAEVGEGDSVLVHAAAGGVGTFTTQLARLRGASVIGTASPGNHDHLRERGVTPVAYGDGLVDGVRALAPRGVDVVIDLVGGDTLASSYDLLADGGRVASIADPQVLQRGGRYVFVRPDAAMLARLAELVSSGELVVDIAATYPLEDAAGALEASRSGHTRGKVVITML</sequence>
<dbReference type="GO" id="GO:0008270">
    <property type="term" value="F:zinc ion binding"/>
    <property type="evidence" value="ECO:0007669"/>
    <property type="project" value="InterPro"/>
</dbReference>
<evidence type="ECO:0000256" key="4">
    <source>
        <dbReference type="ARBA" id="ARBA00022857"/>
    </source>
</evidence>
<keyword evidence="5" id="KW-0694">RNA-binding</keyword>
<name>A0AA46TE59_9ACTN</name>
<dbReference type="SUPFAM" id="SSF50129">
    <property type="entry name" value="GroES-like"/>
    <property type="match status" value="1"/>
</dbReference>
<dbReference type="SUPFAM" id="SSF51735">
    <property type="entry name" value="NAD(P)-binding Rossmann-fold domains"/>
    <property type="match status" value="1"/>
</dbReference>
<dbReference type="CDD" id="cd05289">
    <property type="entry name" value="MDR_like_2"/>
    <property type="match status" value="1"/>
</dbReference>
<evidence type="ECO:0000256" key="5">
    <source>
        <dbReference type="ARBA" id="ARBA00022884"/>
    </source>
</evidence>
<dbReference type="Proteomes" id="UP001164390">
    <property type="component" value="Chromosome"/>
</dbReference>
<gene>
    <name evidence="7" type="ORF">L0C25_14220</name>
</gene>
<dbReference type="Pfam" id="PF13602">
    <property type="entry name" value="ADH_zinc_N_2"/>
    <property type="match status" value="1"/>
</dbReference>
<evidence type="ECO:0000313" key="7">
    <source>
        <dbReference type="EMBL" id="UYM03699.1"/>
    </source>
</evidence>
<dbReference type="PANTHER" id="PTHR44154:SF1">
    <property type="entry name" value="QUINONE OXIDOREDUCTASE"/>
    <property type="match status" value="1"/>
</dbReference>
<accession>A0AA46TE59</accession>
<dbReference type="PANTHER" id="PTHR44154">
    <property type="entry name" value="QUINONE OXIDOREDUCTASE"/>
    <property type="match status" value="1"/>
</dbReference>
<protein>
    <submittedName>
        <fullName evidence="7">NADP-dependent oxidoreductase</fullName>
    </submittedName>
</protein>